<reference evidence="2 3" key="1">
    <citation type="submission" date="2020-08" db="EMBL/GenBank/DDBJ databases">
        <title>Genomic Encyclopedia of Type Strains, Phase III (KMG-III): the genomes of soil and plant-associated and newly described type strains.</title>
        <authorList>
            <person name="Whitman W."/>
        </authorList>
    </citation>
    <scope>NUCLEOTIDE SEQUENCE [LARGE SCALE GENOMIC DNA]</scope>
    <source>
        <strain evidence="2 3">CECT 3259</strain>
    </source>
</reference>
<evidence type="ECO:0000256" key="1">
    <source>
        <dbReference type="SAM" id="MobiDB-lite"/>
    </source>
</evidence>
<dbReference type="AlphaFoldDB" id="A0A7W8BAK5"/>
<comment type="caution">
    <text evidence="2">The sequence shown here is derived from an EMBL/GenBank/DDBJ whole genome shotgun (WGS) entry which is preliminary data.</text>
</comment>
<evidence type="ECO:0000313" key="3">
    <source>
        <dbReference type="Proteomes" id="UP000528608"/>
    </source>
</evidence>
<feature type="region of interest" description="Disordered" evidence="1">
    <location>
        <begin position="1"/>
        <end position="66"/>
    </location>
</feature>
<evidence type="ECO:0000313" key="2">
    <source>
        <dbReference type="EMBL" id="MBB5118004.1"/>
    </source>
</evidence>
<organism evidence="2 3">
    <name type="scientific">Streptomyces eurocidicus</name>
    <name type="common">Streptoverticillium eurocidicus</name>
    <dbReference type="NCBI Taxonomy" id="66423"/>
    <lineage>
        <taxon>Bacteria</taxon>
        <taxon>Bacillati</taxon>
        <taxon>Actinomycetota</taxon>
        <taxon>Actinomycetes</taxon>
        <taxon>Kitasatosporales</taxon>
        <taxon>Streptomycetaceae</taxon>
        <taxon>Streptomyces</taxon>
    </lineage>
</organism>
<protein>
    <submittedName>
        <fullName evidence="2">Uncharacterized protein</fullName>
    </submittedName>
</protein>
<dbReference type="Proteomes" id="UP000528608">
    <property type="component" value="Unassembled WGS sequence"/>
</dbReference>
<name>A0A7W8BAK5_STREU</name>
<dbReference type="EMBL" id="JACHJF010000003">
    <property type="protein sequence ID" value="MBB5118004.1"/>
    <property type="molecule type" value="Genomic_DNA"/>
</dbReference>
<sequence length="103" mass="11025">MTRTPRPWAGPLPSPKVPHTVTDDLGVPMHDSDGPLPSFASPVPSTEPASPAAAGSGFRNPAGYQDCACLSGERRTARLAGDHSKATDYTVLLRRHWRSVHRA</sequence>
<proteinExistence type="predicted"/>
<accession>A0A7W8BAK5</accession>
<gene>
    <name evidence="2" type="ORF">FHS36_001425</name>
</gene>